<reference evidence="2" key="2">
    <citation type="submission" date="2020-11" db="EMBL/GenBank/DDBJ databases">
        <authorList>
            <person name="McCartney M.A."/>
            <person name="Auch B."/>
            <person name="Kono T."/>
            <person name="Mallez S."/>
            <person name="Becker A."/>
            <person name="Gohl D.M."/>
            <person name="Silverstein K.A.T."/>
            <person name="Koren S."/>
            <person name="Bechman K.B."/>
            <person name="Herman A."/>
            <person name="Abrahante J.E."/>
            <person name="Garbe J."/>
        </authorList>
    </citation>
    <scope>NUCLEOTIDE SEQUENCE</scope>
    <source>
        <strain evidence="2">Duluth1</strain>
        <tissue evidence="2">Whole animal</tissue>
    </source>
</reference>
<feature type="region of interest" description="Disordered" evidence="1">
    <location>
        <begin position="32"/>
        <end position="52"/>
    </location>
</feature>
<evidence type="ECO:0000256" key="1">
    <source>
        <dbReference type="SAM" id="MobiDB-lite"/>
    </source>
</evidence>
<evidence type="ECO:0000313" key="3">
    <source>
        <dbReference type="Proteomes" id="UP000828390"/>
    </source>
</evidence>
<dbReference type="Proteomes" id="UP000828390">
    <property type="component" value="Unassembled WGS sequence"/>
</dbReference>
<accession>A0A9D4L0F5</accession>
<feature type="compositionally biased region" description="Low complexity" evidence="1">
    <location>
        <begin position="33"/>
        <end position="52"/>
    </location>
</feature>
<evidence type="ECO:0000313" key="2">
    <source>
        <dbReference type="EMBL" id="KAH3849063.1"/>
    </source>
</evidence>
<keyword evidence="3" id="KW-1185">Reference proteome</keyword>
<gene>
    <name evidence="2" type="ORF">DPMN_091452</name>
</gene>
<name>A0A9D4L0F5_DREPO</name>
<dbReference type="AlphaFoldDB" id="A0A9D4L0F5"/>
<comment type="caution">
    <text evidence="2">The sequence shown here is derived from an EMBL/GenBank/DDBJ whole genome shotgun (WGS) entry which is preliminary data.</text>
</comment>
<sequence length="81" mass="8381">MATPHPRYLLCGQTVTGDLAFTPAKEDHRLSSVGSATGATVVPATPPTSGTPTIVFPPLDTRTAGSQAVQVTLLVCYMVNP</sequence>
<proteinExistence type="predicted"/>
<protein>
    <submittedName>
        <fullName evidence="2">Uncharacterized protein</fullName>
    </submittedName>
</protein>
<organism evidence="2 3">
    <name type="scientific">Dreissena polymorpha</name>
    <name type="common">Zebra mussel</name>
    <name type="synonym">Mytilus polymorpha</name>
    <dbReference type="NCBI Taxonomy" id="45954"/>
    <lineage>
        <taxon>Eukaryota</taxon>
        <taxon>Metazoa</taxon>
        <taxon>Spiralia</taxon>
        <taxon>Lophotrochozoa</taxon>
        <taxon>Mollusca</taxon>
        <taxon>Bivalvia</taxon>
        <taxon>Autobranchia</taxon>
        <taxon>Heteroconchia</taxon>
        <taxon>Euheterodonta</taxon>
        <taxon>Imparidentia</taxon>
        <taxon>Neoheterodontei</taxon>
        <taxon>Myida</taxon>
        <taxon>Dreissenoidea</taxon>
        <taxon>Dreissenidae</taxon>
        <taxon>Dreissena</taxon>
    </lineage>
</organism>
<dbReference type="EMBL" id="JAIWYP010000003">
    <property type="protein sequence ID" value="KAH3849063.1"/>
    <property type="molecule type" value="Genomic_DNA"/>
</dbReference>
<reference evidence="2" key="1">
    <citation type="journal article" date="2019" name="bioRxiv">
        <title>The Genome of the Zebra Mussel, Dreissena polymorpha: A Resource for Invasive Species Research.</title>
        <authorList>
            <person name="McCartney M.A."/>
            <person name="Auch B."/>
            <person name="Kono T."/>
            <person name="Mallez S."/>
            <person name="Zhang Y."/>
            <person name="Obille A."/>
            <person name="Becker A."/>
            <person name="Abrahante J.E."/>
            <person name="Garbe J."/>
            <person name="Badalamenti J.P."/>
            <person name="Herman A."/>
            <person name="Mangelson H."/>
            <person name="Liachko I."/>
            <person name="Sullivan S."/>
            <person name="Sone E.D."/>
            <person name="Koren S."/>
            <person name="Silverstein K.A.T."/>
            <person name="Beckman K.B."/>
            <person name="Gohl D.M."/>
        </authorList>
    </citation>
    <scope>NUCLEOTIDE SEQUENCE</scope>
    <source>
        <strain evidence="2">Duluth1</strain>
        <tissue evidence="2">Whole animal</tissue>
    </source>
</reference>